<dbReference type="GeneID" id="67177218"/>
<evidence type="ECO:0000313" key="2">
    <source>
        <dbReference type="Proteomes" id="UP000826254"/>
    </source>
</evidence>
<proteinExistence type="predicted"/>
<sequence length="145" mass="16509">MTNPGTDPDETTENRIMHIRFATGNADRVEEALAALDRGDEPVPYLERVYRDVDNLHRVTRPKNLELLRVLASEQPESIRETARLVDRDVRQVHRNLEELEELDLISFESEGPGKPKRPHVWYDEIAVELPLTAGDGANEDSVEA</sequence>
<gene>
    <name evidence="1" type="ORF">K6T50_03710</name>
</gene>
<organism evidence="1 2">
    <name type="scientific">Halobaculum magnesiiphilum</name>
    <dbReference type="NCBI Taxonomy" id="1017351"/>
    <lineage>
        <taxon>Archaea</taxon>
        <taxon>Methanobacteriati</taxon>
        <taxon>Methanobacteriota</taxon>
        <taxon>Stenosarchaea group</taxon>
        <taxon>Halobacteria</taxon>
        <taxon>Halobacteriales</taxon>
        <taxon>Haloferacaceae</taxon>
        <taxon>Halobaculum</taxon>
    </lineage>
</organism>
<dbReference type="AlphaFoldDB" id="A0A8T8WEI8"/>
<dbReference type="Proteomes" id="UP000826254">
    <property type="component" value="Chromosome"/>
</dbReference>
<name>A0A8T8WEI8_9EURY</name>
<dbReference type="KEGG" id="hmp:K6T50_03710"/>
<accession>A0A8T8WEI8</accession>
<protein>
    <submittedName>
        <fullName evidence="1">Uncharacterized protein</fullName>
    </submittedName>
</protein>
<dbReference type="Pfam" id="PF25212">
    <property type="entry name" value="HVO_A0114"/>
    <property type="match status" value="1"/>
</dbReference>
<dbReference type="SUPFAM" id="SSF46785">
    <property type="entry name" value="Winged helix' DNA-binding domain"/>
    <property type="match status" value="1"/>
</dbReference>
<evidence type="ECO:0000313" key="1">
    <source>
        <dbReference type="EMBL" id="QZP38270.1"/>
    </source>
</evidence>
<keyword evidence="2" id="KW-1185">Reference proteome</keyword>
<dbReference type="InterPro" id="IPR036390">
    <property type="entry name" value="WH_DNA-bd_sf"/>
</dbReference>
<dbReference type="RefSeq" id="WP_222608071.1">
    <property type="nucleotide sequence ID" value="NZ_CP081958.1"/>
</dbReference>
<reference evidence="1 2" key="1">
    <citation type="journal article" date="2021" name="Int. J. Syst. Evol. Microbiol.">
        <title>Halobaculum halophilum sp. nov. and Halobaculum salinum sp. nov., isolated from salt lake and saline soil.</title>
        <authorList>
            <person name="Cui H.L."/>
            <person name="Shi X.W."/>
            <person name="Yin X.M."/>
            <person name="Yang X.Y."/>
            <person name="Hou J."/>
            <person name="Zhu L."/>
        </authorList>
    </citation>
    <scope>NUCLEOTIDE SEQUENCE [LARGE SCALE GENOMIC DNA]</scope>
    <source>
        <strain evidence="1 2">NBRC 109044</strain>
    </source>
</reference>
<dbReference type="EMBL" id="CP081958">
    <property type="protein sequence ID" value="QZP38270.1"/>
    <property type="molecule type" value="Genomic_DNA"/>
</dbReference>